<dbReference type="Gene3D" id="3.40.190.10">
    <property type="entry name" value="Periplasmic binding protein-like II"/>
    <property type="match status" value="2"/>
</dbReference>
<dbReference type="GO" id="GO:0003700">
    <property type="term" value="F:DNA-binding transcription factor activity"/>
    <property type="evidence" value="ECO:0007669"/>
    <property type="project" value="InterPro"/>
</dbReference>
<evidence type="ECO:0000259" key="5">
    <source>
        <dbReference type="PROSITE" id="PS50931"/>
    </source>
</evidence>
<evidence type="ECO:0000256" key="3">
    <source>
        <dbReference type="ARBA" id="ARBA00023125"/>
    </source>
</evidence>
<protein>
    <submittedName>
        <fullName evidence="6">LysR family transcriptional regulator</fullName>
    </submittedName>
</protein>
<feature type="domain" description="HTH lysR-type" evidence="5">
    <location>
        <begin position="2"/>
        <end position="59"/>
    </location>
</feature>
<keyword evidence="2" id="KW-0805">Transcription regulation</keyword>
<keyword evidence="3" id="KW-0238">DNA-binding</keyword>
<dbReference type="GO" id="GO:0032993">
    <property type="term" value="C:protein-DNA complex"/>
    <property type="evidence" value="ECO:0007669"/>
    <property type="project" value="TreeGrafter"/>
</dbReference>
<dbReference type="InterPro" id="IPR005119">
    <property type="entry name" value="LysR_subst-bd"/>
</dbReference>
<dbReference type="PANTHER" id="PTHR30346">
    <property type="entry name" value="TRANSCRIPTIONAL DUAL REGULATOR HCAR-RELATED"/>
    <property type="match status" value="1"/>
</dbReference>
<dbReference type="PANTHER" id="PTHR30346:SF30">
    <property type="entry name" value="SMALL NEUTRAL PROTEASE REGULATORY PROTEIN"/>
    <property type="match status" value="1"/>
</dbReference>
<dbReference type="GO" id="GO:0003677">
    <property type="term" value="F:DNA binding"/>
    <property type="evidence" value="ECO:0007669"/>
    <property type="project" value="UniProtKB-KW"/>
</dbReference>
<name>A0A969WEI6_9GAMM</name>
<evidence type="ECO:0000313" key="7">
    <source>
        <dbReference type="Proteomes" id="UP000653472"/>
    </source>
</evidence>
<evidence type="ECO:0000256" key="4">
    <source>
        <dbReference type="ARBA" id="ARBA00023163"/>
    </source>
</evidence>
<evidence type="ECO:0000313" key="6">
    <source>
        <dbReference type="EMBL" id="NKF24784.1"/>
    </source>
</evidence>
<keyword evidence="4" id="KW-0804">Transcription</keyword>
<proteinExistence type="inferred from homology"/>
<dbReference type="FunFam" id="1.10.10.10:FF:000001">
    <property type="entry name" value="LysR family transcriptional regulator"/>
    <property type="match status" value="1"/>
</dbReference>
<dbReference type="SUPFAM" id="SSF53850">
    <property type="entry name" value="Periplasmic binding protein-like II"/>
    <property type="match status" value="1"/>
</dbReference>
<sequence length="289" mass="30979">MIDIRPLRYFVTLAETGHFGRAAARLHLSQPPLSRQLASLEAGLGVALIERGPRTFALTAAGERFYADAKAILKSVEQAAGNARAAARGEAGSLAIGFTMCAAYSVAPGYARAFRAAYPGVNLALREAVSNDLAAQVLAGQLDAAIVLADVLPRGLTARTVVRDRLCVALPRRHRLAKAQRLKVGQLRDEPFVLAAATVAPTLHAAIIDVCRSAGFSPEVRFEVQLQQTVISLVGEGVGLALVPASMRKLQLSDVVFRDLVGAPRIDQQLIWAPTHRNPCLERFLELAH</sequence>
<reference evidence="6" key="1">
    <citation type="submission" date="2020-03" db="EMBL/GenBank/DDBJ databases">
        <title>Solimonas marina sp. nov., isolated from deep seawater of the Pacific Ocean.</title>
        <authorList>
            <person name="Liu X."/>
            <person name="Lai Q."/>
            <person name="Sun F."/>
            <person name="Gai Y."/>
            <person name="Li G."/>
            <person name="Shao Z."/>
        </authorList>
    </citation>
    <scope>NUCLEOTIDE SEQUENCE</scope>
    <source>
        <strain evidence="6">C16B3</strain>
    </source>
</reference>
<keyword evidence="7" id="KW-1185">Reference proteome</keyword>
<dbReference type="InterPro" id="IPR000847">
    <property type="entry name" value="LysR_HTH_N"/>
</dbReference>
<dbReference type="EMBL" id="JAAVXB010000022">
    <property type="protein sequence ID" value="NKF24784.1"/>
    <property type="molecule type" value="Genomic_DNA"/>
</dbReference>
<dbReference type="Pfam" id="PF00126">
    <property type="entry name" value="HTH_1"/>
    <property type="match status" value="1"/>
</dbReference>
<dbReference type="Proteomes" id="UP000653472">
    <property type="component" value="Unassembled WGS sequence"/>
</dbReference>
<dbReference type="Gene3D" id="1.10.10.10">
    <property type="entry name" value="Winged helix-like DNA-binding domain superfamily/Winged helix DNA-binding domain"/>
    <property type="match status" value="1"/>
</dbReference>
<evidence type="ECO:0000256" key="2">
    <source>
        <dbReference type="ARBA" id="ARBA00023015"/>
    </source>
</evidence>
<comment type="caution">
    <text evidence="6">The sequence shown here is derived from an EMBL/GenBank/DDBJ whole genome shotgun (WGS) entry which is preliminary data.</text>
</comment>
<dbReference type="PRINTS" id="PR00039">
    <property type="entry name" value="HTHLYSR"/>
</dbReference>
<dbReference type="SUPFAM" id="SSF46785">
    <property type="entry name" value="Winged helix' DNA-binding domain"/>
    <property type="match status" value="1"/>
</dbReference>
<gene>
    <name evidence="6" type="ORF">G7Y82_20960</name>
</gene>
<organism evidence="6 7">
    <name type="scientific">Solimonas marina</name>
    <dbReference type="NCBI Taxonomy" id="2714601"/>
    <lineage>
        <taxon>Bacteria</taxon>
        <taxon>Pseudomonadati</taxon>
        <taxon>Pseudomonadota</taxon>
        <taxon>Gammaproteobacteria</taxon>
        <taxon>Nevskiales</taxon>
        <taxon>Nevskiaceae</taxon>
        <taxon>Solimonas</taxon>
    </lineage>
</organism>
<dbReference type="PROSITE" id="PS50931">
    <property type="entry name" value="HTH_LYSR"/>
    <property type="match status" value="1"/>
</dbReference>
<comment type="similarity">
    <text evidence="1">Belongs to the LysR transcriptional regulatory family.</text>
</comment>
<dbReference type="InterPro" id="IPR036390">
    <property type="entry name" value="WH_DNA-bd_sf"/>
</dbReference>
<dbReference type="Pfam" id="PF03466">
    <property type="entry name" value="LysR_substrate"/>
    <property type="match status" value="1"/>
</dbReference>
<dbReference type="CDD" id="cd08414">
    <property type="entry name" value="PBP2_LTTR_aromatics_like"/>
    <property type="match status" value="1"/>
</dbReference>
<accession>A0A969WEI6</accession>
<dbReference type="RefSeq" id="WP_168150096.1">
    <property type="nucleotide sequence ID" value="NZ_JAAVXB010000022.1"/>
</dbReference>
<dbReference type="AlphaFoldDB" id="A0A969WEI6"/>
<evidence type="ECO:0000256" key="1">
    <source>
        <dbReference type="ARBA" id="ARBA00009437"/>
    </source>
</evidence>
<dbReference type="InterPro" id="IPR036388">
    <property type="entry name" value="WH-like_DNA-bd_sf"/>
</dbReference>